<gene>
    <name evidence="1" type="ORF">MNB_SUP05-SYMBIONT-4-357</name>
</gene>
<protein>
    <submittedName>
        <fullName evidence="1">Uncharacterized protein</fullName>
    </submittedName>
</protein>
<organism evidence="1">
    <name type="scientific">hydrothermal vent metagenome</name>
    <dbReference type="NCBI Taxonomy" id="652676"/>
    <lineage>
        <taxon>unclassified sequences</taxon>
        <taxon>metagenomes</taxon>
        <taxon>ecological metagenomes</taxon>
    </lineage>
</organism>
<dbReference type="EMBL" id="FPHY01000090">
    <property type="protein sequence ID" value="SFV86568.1"/>
    <property type="molecule type" value="Genomic_DNA"/>
</dbReference>
<name>A0A1W1DY94_9ZZZZ</name>
<evidence type="ECO:0000313" key="1">
    <source>
        <dbReference type="EMBL" id="SFV86568.1"/>
    </source>
</evidence>
<accession>A0A1W1DY94</accession>
<proteinExistence type="predicted"/>
<reference evidence="1" key="1">
    <citation type="submission" date="2016-10" db="EMBL/GenBank/DDBJ databases">
        <authorList>
            <person name="de Groot N.N."/>
        </authorList>
    </citation>
    <scope>NUCLEOTIDE SEQUENCE</scope>
</reference>
<sequence>MAFMAGYTSTSEVKRANKMTFGGNYVNMAKYAEDKLKETFA</sequence>
<dbReference type="AlphaFoldDB" id="A0A1W1DY94"/>